<feature type="domain" description="AMP-dependent synthetase/ligase" evidence="1">
    <location>
        <begin position="29"/>
        <end position="142"/>
    </location>
</feature>
<dbReference type="InterPro" id="IPR042099">
    <property type="entry name" value="ANL_N_sf"/>
</dbReference>
<name>A0A7S3NP96_9STRA</name>
<organism evidence="2">
    <name type="scientific">Aureoumbra lagunensis</name>
    <dbReference type="NCBI Taxonomy" id="44058"/>
    <lineage>
        <taxon>Eukaryota</taxon>
        <taxon>Sar</taxon>
        <taxon>Stramenopiles</taxon>
        <taxon>Ochrophyta</taxon>
        <taxon>Pelagophyceae</taxon>
        <taxon>Pelagomonadales</taxon>
        <taxon>Aureoumbra</taxon>
    </lineage>
</organism>
<sequence length="244" mass="27288">MLACTLRASSTVSKIAWRRSLSALTNKIDENVARAGEQIVLQYNSIGEGLKWTLKDTKRYASALASGLQEIGFVKGDSIATRLNNDRPEKHVALMAAMINGTYLVSIDPKISDPEKTRSILREHKCKMLIYDEPDIPHLESMAPEFTEHDAVMCKPLIVGGLPHLKYFVTIALDMQIASHNYAYFLAYDRGLRPTESSDGTLAYVDYSADDKRTEFTHSTILDSSPDVFPYLNALIKPTPLIYE</sequence>
<dbReference type="EMBL" id="HBIJ01021629">
    <property type="protein sequence ID" value="CAE0373218.1"/>
    <property type="molecule type" value="Transcribed_RNA"/>
</dbReference>
<evidence type="ECO:0000313" key="2">
    <source>
        <dbReference type="EMBL" id="CAE0373218.1"/>
    </source>
</evidence>
<dbReference type="AlphaFoldDB" id="A0A7S3NP96"/>
<gene>
    <name evidence="2" type="ORF">ALAG00032_LOCUS14019</name>
</gene>
<reference evidence="2" key="1">
    <citation type="submission" date="2021-01" db="EMBL/GenBank/DDBJ databases">
        <authorList>
            <person name="Corre E."/>
            <person name="Pelletier E."/>
            <person name="Niang G."/>
            <person name="Scheremetjew M."/>
            <person name="Finn R."/>
            <person name="Kale V."/>
            <person name="Holt S."/>
            <person name="Cochrane G."/>
            <person name="Meng A."/>
            <person name="Brown T."/>
            <person name="Cohen L."/>
        </authorList>
    </citation>
    <scope>NUCLEOTIDE SEQUENCE</scope>
    <source>
        <strain evidence="2">CCMP1510</strain>
    </source>
</reference>
<dbReference type="InterPro" id="IPR000873">
    <property type="entry name" value="AMP-dep_synth/lig_dom"/>
</dbReference>
<proteinExistence type="predicted"/>
<accession>A0A7S3NP96</accession>
<dbReference type="Gene3D" id="3.40.50.12780">
    <property type="entry name" value="N-terminal domain of ligase-like"/>
    <property type="match status" value="1"/>
</dbReference>
<dbReference type="Pfam" id="PF00501">
    <property type="entry name" value="AMP-binding"/>
    <property type="match status" value="1"/>
</dbReference>
<dbReference type="SUPFAM" id="SSF56801">
    <property type="entry name" value="Acetyl-CoA synthetase-like"/>
    <property type="match status" value="1"/>
</dbReference>
<evidence type="ECO:0000259" key="1">
    <source>
        <dbReference type="Pfam" id="PF00501"/>
    </source>
</evidence>
<protein>
    <recommendedName>
        <fullName evidence="1">AMP-dependent synthetase/ligase domain-containing protein</fullName>
    </recommendedName>
</protein>